<evidence type="ECO:0000313" key="3">
    <source>
        <dbReference type="Proteomes" id="UP000054911"/>
    </source>
</evidence>
<dbReference type="EMBL" id="FCOE02000032">
    <property type="protein sequence ID" value="SAK90097.1"/>
    <property type="molecule type" value="Genomic_DNA"/>
</dbReference>
<dbReference type="InterPro" id="IPR008984">
    <property type="entry name" value="SMAD_FHA_dom_sf"/>
</dbReference>
<dbReference type="AlphaFoldDB" id="A0A158D8K3"/>
<dbReference type="PROSITE" id="PS50006">
    <property type="entry name" value="FHA_DOMAIN"/>
    <property type="match status" value="1"/>
</dbReference>
<dbReference type="Pfam" id="PF16697">
    <property type="entry name" value="Yop-YscD_cpl"/>
    <property type="match status" value="1"/>
</dbReference>
<dbReference type="InterPro" id="IPR000253">
    <property type="entry name" value="FHA_dom"/>
</dbReference>
<dbReference type="Gene3D" id="2.60.200.20">
    <property type="match status" value="1"/>
</dbReference>
<accession>A0A158D8K3</accession>
<evidence type="ECO:0000313" key="2">
    <source>
        <dbReference type="EMBL" id="SAK90097.1"/>
    </source>
</evidence>
<reference evidence="2" key="1">
    <citation type="submission" date="2016-01" db="EMBL/GenBank/DDBJ databases">
        <authorList>
            <person name="Peeters C."/>
        </authorList>
    </citation>
    <scope>NUCLEOTIDE SEQUENCE [LARGE SCALE GENOMIC DNA]</scope>
    <source>
        <strain evidence="2">LMG 29323</strain>
    </source>
</reference>
<keyword evidence="3" id="KW-1185">Reference proteome</keyword>
<comment type="caution">
    <text evidence="2">The sequence shown here is derived from an EMBL/GenBank/DDBJ whole genome shotgun (WGS) entry which is preliminary data.</text>
</comment>
<gene>
    <name evidence="2" type="ORF">AWB80_06379</name>
</gene>
<dbReference type="SMART" id="SM00240">
    <property type="entry name" value="FHA"/>
    <property type="match status" value="1"/>
</dbReference>
<dbReference type="STRING" id="1777141.AWB80_06379"/>
<dbReference type="InterPro" id="IPR032030">
    <property type="entry name" value="YscD_cytoplasmic_dom"/>
</dbReference>
<dbReference type="InterPro" id="IPR018683">
    <property type="entry name" value="DUF2169"/>
</dbReference>
<dbReference type="RefSeq" id="WP_061178695.1">
    <property type="nucleotide sequence ID" value="NZ_FCOE02000032.1"/>
</dbReference>
<protein>
    <submittedName>
        <fullName evidence="2">FHA domain protein</fullName>
    </submittedName>
</protein>
<dbReference type="Proteomes" id="UP000054911">
    <property type="component" value="Unassembled WGS sequence"/>
</dbReference>
<sequence length="471" mass="51306">MKLIVLEGPASGRAFPIDRDVSLEVGRAPQVDFSLPQDPHLSRRHFSLTCEDGGCRIQDLGSANGTALDTGQRATTGVPIPVLPGQRIRAGSSVFTLIEEDGARTHVPGVPGLRLTNATPFPAAMMLWEHPPGRTNVSVIVKATFEIGANGDIKIAGRQIPVFRSDQATDERAEAQPRFESDMVPWKVRTDILLVGHAYAPGGVAVEGLHARLEVGSLRHAVAIHGDRHWLFDPLAGITRPVITRPIPFTKMPLGYERAFGGFDKRASRYCENNLAGRGFIGACTPQSVHGVRLPNLERVDSQIRKWDDHPSPVGFGAYGRGWMPRLGHANRLTESLVGEEPSSETVDEGLAFYNSAHPELQIAGYLRGDETVTLTNLSDVPKLRFNLMPLPLRVGIAGVTAMDHAADEARTAVQSDVDAMQIQEAAANLDTLVLIPDEHRFYQVFRAIVDLSKFGEDALCEISIRLRASP</sequence>
<evidence type="ECO:0000259" key="1">
    <source>
        <dbReference type="PROSITE" id="PS50006"/>
    </source>
</evidence>
<name>A0A158D8K3_9BURK</name>
<feature type="domain" description="FHA" evidence="1">
    <location>
        <begin position="23"/>
        <end position="69"/>
    </location>
</feature>
<organism evidence="2 3">
    <name type="scientific">Caballeronia pedi</name>
    <dbReference type="NCBI Taxonomy" id="1777141"/>
    <lineage>
        <taxon>Bacteria</taxon>
        <taxon>Pseudomonadati</taxon>
        <taxon>Pseudomonadota</taxon>
        <taxon>Betaproteobacteria</taxon>
        <taxon>Burkholderiales</taxon>
        <taxon>Burkholderiaceae</taxon>
        <taxon>Caballeronia</taxon>
    </lineage>
</organism>
<dbReference type="CDD" id="cd00060">
    <property type="entry name" value="FHA"/>
    <property type="match status" value="1"/>
</dbReference>
<dbReference type="OrthoDB" id="237820at2"/>
<dbReference type="Pfam" id="PF09937">
    <property type="entry name" value="DUF2169"/>
    <property type="match status" value="1"/>
</dbReference>
<dbReference type="SUPFAM" id="SSF49879">
    <property type="entry name" value="SMAD/FHA domain"/>
    <property type="match status" value="1"/>
</dbReference>
<proteinExistence type="predicted"/>